<dbReference type="Gene3D" id="1.20.1250.20">
    <property type="entry name" value="MFS general substrate transporter like domains"/>
    <property type="match status" value="1"/>
</dbReference>
<dbReference type="PANTHER" id="PTHR23502:SF7">
    <property type="entry name" value="DRUG_PROTON ANTIPORTER YHK8-RELATED"/>
    <property type="match status" value="1"/>
</dbReference>
<feature type="transmembrane region" description="Helical" evidence="5">
    <location>
        <begin position="126"/>
        <end position="151"/>
    </location>
</feature>
<feature type="transmembrane region" description="Helical" evidence="5">
    <location>
        <begin position="187"/>
        <end position="209"/>
    </location>
</feature>
<sequence>MSSCLTPFKLLLFDRIVLLLDIWNAIILGILYLTFQAFPIIFENVHGFNMQETGMTFIGIGIGILGALATQPLWDRYTRLQAQKHGGIAPPETILVVSQVGGVLAPISLYWLAFTTYEGIPWIVPVLASVLFGVSVYYIFTSTFTYLVVSYRHIAASALASNTAMRMTFAAVFPLFAGQMYDRLGTVGATALLAGLTTTTMPLPIGARLRGNSRFAQKP</sequence>
<keyword evidence="2 5" id="KW-0812">Transmembrane</keyword>
<keyword evidence="4 5" id="KW-0472">Membrane</keyword>
<comment type="subcellular location">
    <subcellularLocation>
        <location evidence="1">Membrane</location>
        <topology evidence="1">Multi-pass membrane protein</topology>
    </subcellularLocation>
</comment>
<feature type="transmembrane region" description="Helical" evidence="5">
    <location>
        <begin position="94"/>
        <end position="114"/>
    </location>
</feature>
<feature type="transmembrane region" description="Helical" evidence="5">
    <location>
        <begin position="12"/>
        <end position="35"/>
    </location>
</feature>
<dbReference type="Proteomes" id="UP000006352">
    <property type="component" value="Unassembled WGS sequence"/>
</dbReference>
<evidence type="ECO:0000256" key="3">
    <source>
        <dbReference type="ARBA" id="ARBA00022989"/>
    </source>
</evidence>
<dbReference type="EMBL" id="HE797199">
    <property type="protein sequence ID" value="CCM05652.1"/>
    <property type="molecule type" value="Genomic_DNA"/>
</dbReference>
<feature type="transmembrane region" description="Helical" evidence="5">
    <location>
        <begin position="55"/>
        <end position="74"/>
    </location>
</feature>
<dbReference type="InParanoid" id="J4I1K6"/>
<dbReference type="STRING" id="599839.J4I1K6"/>
<evidence type="ECO:0000313" key="7">
    <source>
        <dbReference type="Proteomes" id="UP000006352"/>
    </source>
</evidence>
<dbReference type="AlphaFoldDB" id="J4I1K6"/>
<dbReference type="GO" id="GO:0005886">
    <property type="term" value="C:plasma membrane"/>
    <property type="evidence" value="ECO:0007669"/>
    <property type="project" value="TreeGrafter"/>
</dbReference>
<evidence type="ECO:0000256" key="4">
    <source>
        <dbReference type="ARBA" id="ARBA00023136"/>
    </source>
</evidence>
<keyword evidence="7" id="KW-1185">Reference proteome</keyword>
<feature type="transmembrane region" description="Helical" evidence="5">
    <location>
        <begin position="163"/>
        <end position="181"/>
    </location>
</feature>
<dbReference type="HOGENOM" id="CLU_008455_11_0_1"/>
<dbReference type="PANTHER" id="PTHR23502">
    <property type="entry name" value="MAJOR FACILITATOR SUPERFAMILY"/>
    <property type="match status" value="1"/>
</dbReference>
<gene>
    <name evidence="6" type="ORF">FIBRA_07882</name>
</gene>
<dbReference type="SUPFAM" id="SSF103473">
    <property type="entry name" value="MFS general substrate transporter"/>
    <property type="match status" value="1"/>
</dbReference>
<organism evidence="6 7">
    <name type="scientific">Fibroporia radiculosa</name>
    <dbReference type="NCBI Taxonomy" id="599839"/>
    <lineage>
        <taxon>Eukaryota</taxon>
        <taxon>Fungi</taxon>
        <taxon>Dikarya</taxon>
        <taxon>Basidiomycota</taxon>
        <taxon>Agaricomycotina</taxon>
        <taxon>Agaricomycetes</taxon>
        <taxon>Polyporales</taxon>
        <taxon>Fibroporiaceae</taxon>
        <taxon>Fibroporia</taxon>
    </lineage>
</organism>
<protein>
    <recommendedName>
        <fullName evidence="8">Major facilitator superfamily (MFS) profile domain-containing protein</fullName>
    </recommendedName>
</protein>
<evidence type="ECO:0000256" key="5">
    <source>
        <dbReference type="SAM" id="Phobius"/>
    </source>
</evidence>
<name>J4I1K6_9APHY</name>
<dbReference type="InterPro" id="IPR036259">
    <property type="entry name" value="MFS_trans_sf"/>
</dbReference>
<dbReference type="GO" id="GO:0022857">
    <property type="term" value="F:transmembrane transporter activity"/>
    <property type="evidence" value="ECO:0007669"/>
    <property type="project" value="TreeGrafter"/>
</dbReference>
<evidence type="ECO:0000256" key="1">
    <source>
        <dbReference type="ARBA" id="ARBA00004141"/>
    </source>
</evidence>
<dbReference type="OrthoDB" id="3561359at2759"/>
<evidence type="ECO:0008006" key="8">
    <source>
        <dbReference type="Google" id="ProtNLM"/>
    </source>
</evidence>
<keyword evidence="3 5" id="KW-1133">Transmembrane helix</keyword>
<reference evidence="6 7" key="1">
    <citation type="journal article" date="2012" name="Appl. Environ. Microbiol.">
        <title>Short-read sequencing for genomic analysis of the brown rot fungus Fibroporia radiculosa.</title>
        <authorList>
            <person name="Tang J.D."/>
            <person name="Perkins A.D."/>
            <person name="Sonstegard T.S."/>
            <person name="Schroeder S.G."/>
            <person name="Burgess S.C."/>
            <person name="Diehl S.V."/>
        </authorList>
    </citation>
    <scope>NUCLEOTIDE SEQUENCE [LARGE SCALE GENOMIC DNA]</scope>
    <source>
        <strain evidence="6 7">TFFH 294</strain>
    </source>
</reference>
<dbReference type="GeneID" id="24100563"/>
<accession>J4I1K6</accession>
<proteinExistence type="predicted"/>
<evidence type="ECO:0000256" key="2">
    <source>
        <dbReference type="ARBA" id="ARBA00022692"/>
    </source>
</evidence>
<dbReference type="RefSeq" id="XP_012184935.1">
    <property type="nucleotide sequence ID" value="XM_012329545.1"/>
</dbReference>
<evidence type="ECO:0000313" key="6">
    <source>
        <dbReference type="EMBL" id="CCM05652.1"/>
    </source>
</evidence>